<evidence type="ECO:0000256" key="3">
    <source>
        <dbReference type="ARBA" id="ARBA00023186"/>
    </source>
</evidence>
<evidence type="ECO:0000256" key="1">
    <source>
        <dbReference type="ARBA" id="ARBA00022741"/>
    </source>
</evidence>
<dbReference type="EMBL" id="BPQQ01000084">
    <property type="protein sequence ID" value="GJE03604.1"/>
    <property type="molecule type" value="Genomic_DNA"/>
</dbReference>
<keyword evidence="2" id="KW-0378">Hydrolase</keyword>
<dbReference type="InterPro" id="IPR011629">
    <property type="entry name" value="CobW-like_C"/>
</dbReference>
<dbReference type="Gene3D" id="3.30.1220.10">
    <property type="entry name" value="CobW-like, C-terminal domain"/>
    <property type="match status" value="1"/>
</dbReference>
<dbReference type="PANTHER" id="PTHR13748:SF62">
    <property type="entry name" value="COBW DOMAIN-CONTAINING PROTEIN"/>
    <property type="match status" value="1"/>
</dbReference>
<evidence type="ECO:0000256" key="6">
    <source>
        <dbReference type="ARBA" id="ARBA00049117"/>
    </source>
</evidence>
<keyword evidence="3" id="KW-0143">Chaperone</keyword>
<evidence type="ECO:0000256" key="4">
    <source>
        <dbReference type="ARBA" id="ARBA00034320"/>
    </source>
</evidence>
<gene>
    <name evidence="8" type="primary">yjiA_3</name>
    <name evidence="8" type="ORF">GMJLKIPL_5561</name>
</gene>
<evidence type="ECO:0000259" key="7">
    <source>
        <dbReference type="SMART" id="SM00833"/>
    </source>
</evidence>
<reference evidence="8" key="2">
    <citation type="submission" date="2021-08" db="EMBL/GenBank/DDBJ databases">
        <authorList>
            <person name="Tani A."/>
            <person name="Ola A."/>
            <person name="Ogura Y."/>
            <person name="Katsura K."/>
            <person name="Hayashi T."/>
        </authorList>
    </citation>
    <scope>NUCLEOTIDE SEQUENCE</scope>
    <source>
        <strain evidence="8">DSM 17168</strain>
    </source>
</reference>
<dbReference type="InterPro" id="IPR027417">
    <property type="entry name" value="P-loop_NTPase"/>
</dbReference>
<dbReference type="InterPro" id="IPR051316">
    <property type="entry name" value="Zinc-reg_GTPase_activator"/>
</dbReference>
<keyword evidence="9" id="KW-1185">Reference proteome</keyword>
<comment type="caution">
    <text evidence="8">The sequence shown here is derived from an EMBL/GenBank/DDBJ whole genome shotgun (WGS) entry which is preliminary data.</text>
</comment>
<evidence type="ECO:0000313" key="9">
    <source>
        <dbReference type="Proteomes" id="UP001055153"/>
    </source>
</evidence>
<comment type="catalytic activity">
    <reaction evidence="6">
        <text>GTP + H2O = GDP + phosphate + H(+)</text>
        <dbReference type="Rhea" id="RHEA:19669"/>
        <dbReference type="ChEBI" id="CHEBI:15377"/>
        <dbReference type="ChEBI" id="CHEBI:15378"/>
        <dbReference type="ChEBI" id="CHEBI:37565"/>
        <dbReference type="ChEBI" id="CHEBI:43474"/>
        <dbReference type="ChEBI" id="CHEBI:58189"/>
    </reaction>
    <physiologicalReaction direction="left-to-right" evidence="6">
        <dbReference type="Rhea" id="RHEA:19670"/>
    </physiologicalReaction>
</comment>
<evidence type="ECO:0000313" key="8">
    <source>
        <dbReference type="EMBL" id="GJE03604.1"/>
    </source>
</evidence>
<accession>A0ABQ4SM39</accession>
<dbReference type="SMART" id="SM00833">
    <property type="entry name" value="CobW_C"/>
    <property type="match status" value="1"/>
</dbReference>
<comment type="function">
    <text evidence="5">Zinc chaperone that directly transfers zinc cofactor to target proteins, thereby activating them. Zinc is transferred from the CXCC motif in the GTPase domain to the zinc binding site in target proteins in a process requiring GTP hydrolysis.</text>
</comment>
<proteinExistence type="inferred from homology"/>
<protein>
    <submittedName>
        <fullName evidence="8">P-loop guanosine triphosphatase YjiA</fullName>
    </submittedName>
</protein>
<dbReference type="Gene3D" id="3.40.50.300">
    <property type="entry name" value="P-loop containing nucleotide triphosphate hydrolases"/>
    <property type="match status" value="1"/>
</dbReference>
<name>A0ABQ4SM39_9HYPH</name>
<evidence type="ECO:0000256" key="2">
    <source>
        <dbReference type="ARBA" id="ARBA00022801"/>
    </source>
</evidence>
<keyword evidence="1" id="KW-0547">Nucleotide-binding</keyword>
<organism evidence="8 9">
    <name type="scientific">Methylobacterium isbiliense</name>
    <dbReference type="NCBI Taxonomy" id="315478"/>
    <lineage>
        <taxon>Bacteria</taxon>
        <taxon>Pseudomonadati</taxon>
        <taxon>Pseudomonadota</taxon>
        <taxon>Alphaproteobacteria</taxon>
        <taxon>Hyphomicrobiales</taxon>
        <taxon>Methylobacteriaceae</taxon>
        <taxon>Methylobacterium</taxon>
    </lineage>
</organism>
<dbReference type="InterPro" id="IPR036627">
    <property type="entry name" value="CobW-likC_sf"/>
</dbReference>
<dbReference type="PANTHER" id="PTHR13748">
    <property type="entry name" value="COBW-RELATED"/>
    <property type="match status" value="1"/>
</dbReference>
<reference evidence="8" key="1">
    <citation type="journal article" date="2021" name="Front. Microbiol.">
        <title>Comprehensive Comparative Genomics and Phenotyping of Methylobacterium Species.</title>
        <authorList>
            <person name="Alessa O."/>
            <person name="Ogura Y."/>
            <person name="Fujitani Y."/>
            <person name="Takami H."/>
            <person name="Hayashi T."/>
            <person name="Sahin N."/>
            <person name="Tani A."/>
        </authorList>
    </citation>
    <scope>NUCLEOTIDE SEQUENCE</scope>
    <source>
        <strain evidence="8">DSM 17168</strain>
    </source>
</reference>
<comment type="similarity">
    <text evidence="4">Belongs to the SIMIBI class G3E GTPase family. ZNG1 subfamily.</text>
</comment>
<evidence type="ECO:0000256" key="5">
    <source>
        <dbReference type="ARBA" id="ARBA00045658"/>
    </source>
</evidence>
<dbReference type="Proteomes" id="UP001055153">
    <property type="component" value="Unassembled WGS sequence"/>
</dbReference>
<dbReference type="SUPFAM" id="SSF90002">
    <property type="entry name" value="Hypothetical protein YjiA, C-terminal domain"/>
    <property type="match status" value="1"/>
</dbReference>
<dbReference type="Pfam" id="PF02492">
    <property type="entry name" value="cobW"/>
    <property type="match status" value="1"/>
</dbReference>
<dbReference type="InterPro" id="IPR003495">
    <property type="entry name" value="CobW/HypB/UreG_nucleotide-bd"/>
</dbReference>
<feature type="domain" description="CobW C-terminal" evidence="7">
    <location>
        <begin position="224"/>
        <end position="318"/>
    </location>
</feature>
<dbReference type="CDD" id="cd03112">
    <property type="entry name" value="CobW-like"/>
    <property type="match status" value="1"/>
</dbReference>
<sequence length="338" mass="36464">MVGLPEPMPLFVLTGFLGSGKTTLLGRILRADDGMRTGVLINEFGQAGLDHRIVAHVAEASAVVANGCLCCSVRPELSRALLDLLRRALAGEMPRFGRLVLETSGLSDPAPIINTIQTHPVLKEYFRVAGVITTVDAVNGLASSDDHAEFAKQVAVADLVLVTKTDLASPAVVVSLVERIRTINALAPVRDARAPELDPSSLLQEQGTSRVSAVSSDAASPHAVRTFSISLDERLDWSTFVTWLSLLLNRHGRAILRFKGMLNLGAEDAPVLVHGVQHIMHPPEHMAGWPDEDRRSHLVFIAKGLDPADIKASLDSFLRFARDTMPLRAGSLVAQEVH</sequence>
<dbReference type="SUPFAM" id="SSF52540">
    <property type="entry name" value="P-loop containing nucleoside triphosphate hydrolases"/>
    <property type="match status" value="1"/>
</dbReference>
<dbReference type="Pfam" id="PF07683">
    <property type="entry name" value="CobW_C"/>
    <property type="match status" value="1"/>
</dbReference>